<proteinExistence type="predicted"/>
<dbReference type="AlphaFoldDB" id="A0A1V2GWN5"/>
<protein>
    <recommendedName>
        <fullName evidence="3">RepB-like DNA primase domain-containing protein</fullName>
    </recommendedName>
</protein>
<evidence type="ECO:0008006" key="3">
    <source>
        <dbReference type="Google" id="ProtNLM"/>
    </source>
</evidence>
<gene>
    <name evidence="1" type="ORF">BKE38_22390</name>
</gene>
<accession>A0A1V2GWN5</accession>
<evidence type="ECO:0000313" key="2">
    <source>
        <dbReference type="Proteomes" id="UP000188879"/>
    </source>
</evidence>
<dbReference type="RefSeq" id="WP_076959513.1">
    <property type="nucleotide sequence ID" value="NZ_MLCO01000255.1"/>
</dbReference>
<evidence type="ECO:0000313" key="1">
    <source>
        <dbReference type="EMBL" id="ONG47970.1"/>
    </source>
</evidence>
<name>A0A1V2GWN5_9PROT</name>
<keyword evidence="2" id="KW-1185">Reference proteome</keyword>
<comment type="caution">
    <text evidence="1">The sequence shown here is derived from an EMBL/GenBank/DDBJ whole genome shotgun (WGS) entry which is preliminary data.</text>
</comment>
<dbReference type="Proteomes" id="UP000188879">
    <property type="component" value="Unassembled WGS sequence"/>
</dbReference>
<organism evidence="1 2">
    <name type="scientific">Teichococcus deserti</name>
    <dbReference type="NCBI Taxonomy" id="1817963"/>
    <lineage>
        <taxon>Bacteria</taxon>
        <taxon>Pseudomonadati</taxon>
        <taxon>Pseudomonadota</taxon>
        <taxon>Alphaproteobacteria</taxon>
        <taxon>Acetobacterales</taxon>
        <taxon>Roseomonadaceae</taxon>
        <taxon>Roseomonas</taxon>
    </lineage>
</organism>
<sequence>MTADTITVITSYGPRLAKRVRADGVVEGYDSAKHYDLHSEPLTGMGDLLQLLGKLLSRPCCAVVRGAIADPARTQHVRRLVHTDPETGELPTLRDVPRRWLALDLDGVPLPEGIDRTDLLACAAAVLPMLPQPLQQADLVVQATGSHGLKPGARLRLWGWCDRPLSGAEGQRWFRGLPVDASLFRPAQVNYTAAPVFADGAQDPLDGRLAWLRGEHRYIAAPSASELAPPPKPPVDQYRAAAVTSTGNGSRYAMAALAKACSLIRQQSEGTRHPTAVAEAWGLARLVRAKLLTKDEVVRAIGLALLDVGKPEAEGKAIAEWAIAQRTDTGTLPAGVSA</sequence>
<dbReference type="OrthoDB" id="7262569at2"/>
<dbReference type="EMBL" id="MLCO01000255">
    <property type="protein sequence ID" value="ONG47970.1"/>
    <property type="molecule type" value="Genomic_DNA"/>
</dbReference>
<reference evidence="1 2" key="1">
    <citation type="submission" date="2016-10" db="EMBL/GenBank/DDBJ databases">
        <title>Draft Genome sequence of Roseomonas sp. strain M3.</title>
        <authorList>
            <person name="Subhash Y."/>
            <person name="Lee S."/>
        </authorList>
    </citation>
    <scope>NUCLEOTIDE SEQUENCE [LARGE SCALE GENOMIC DNA]</scope>
    <source>
        <strain evidence="1 2">M3</strain>
    </source>
</reference>